<protein>
    <submittedName>
        <fullName evidence="6">Uncharacterized protein</fullName>
    </submittedName>
</protein>
<keyword evidence="3" id="KW-0175">Coiled coil</keyword>
<keyword evidence="2" id="KW-0963">Cytoplasm</keyword>
<evidence type="ECO:0000313" key="7">
    <source>
        <dbReference type="Proteomes" id="UP000007875"/>
    </source>
</evidence>
<evidence type="ECO:0000256" key="5">
    <source>
        <dbReference type="SAM" id="MobiDB-lite"/>
    </source>
</evidence>
<dbReference type="GO" id="GO:0060090">
    <property type="term" value="F:molecular adaptor activity"/>
    <property type="evidence" value="ECO:0007669"/>
    <property type="project" value="InterPro"/>
</dbReference>
<dbReference type="GO" id="GO:0007165">
    <property type="term" value="P:signal transduction"/>
    <property type="evidence" value="ECO:0007669"/>
    <property type="project" value="InterPro"/>
</dbReference>
<evidence type="ECO:0000313" key="6">
    <source>
        <dbReference type="Ensembl" id="ENSCSAVP00000008040.1"/>
    </source>
</evidence>
<reference evidence="6" key="2">
    <citation type="submission" date="2025-08" db="UniProtKB">
        <authorList>
            <consortium name="Ensembl"/>
        </authorList>
    </citation>
    <scope>IDENTIFICATION</scope>
</reference>
<dbReference type="PANTHER" id="PTHR44981">
    <property type="entry name" value="PERICENTRIN-LIKE PROTEIN, ISOFORM F"/>
    <property type="match status" value="1"/>
</dbReference>
<reference evidence="7" key="1">
    <citation type="submission" date="2003-08" db="EMBL/GenBank/DDBJ databases">
        <authorList>
            <person name="Birren B."/>
            <person name="Nusbaum C."/>
            <person name="Abebe A."/>
            <person name="Abouelleil A."/>
            <person name="Adekoya E."/>
            <person name="Ait-zahra M."/>
            <person name="Allen N."/>
            <person name="Allen T."/>
            <person name="An P."/>
            <person name="Anderson M."/>
            <person name="Anderson S."/>
            <person name="Arachchi H."/>
            <person name="Armbruster J."/>
            <person name="Bachantsang P."/>
            <person name="Baldwin J."/>
            <person name="Barry A."/>
            <person name="Bayul T."/>
            <person name="Blitshsteyn B."/>
            <person name="Bloom T."/>
            <person name="Blye J."/>
            <person name="Boguslavskiy L."/>
            <person name="Borowsky M."/>
            <person name="Boukhgalter B."/>
            <person name="Brunache A."/>
            <person name="Butler J."/>
            <person name="Calixte N."/>
            <person name="Calvo S."/>
            <person name="Camarata J."/>
            <person name="Campo K."/>
            <person name="Chang J."/>
            <person name="Cheshatsang Y."/>
            <person name="Citroen M."/>
            <person name="Collymore A."/>
            <person name="Considine T."/>
            <person name="Cook A."/>
            <person name="Cooke P."/>
            <person name="Corum B."/>
            <person name="Cuomo C."/>
            <person name="David R."/>
            <person name="Dawoe T."/>
            <person name="Degray S."/>
            <person name="Dodge S."/>
            <person name="Dooley K."/>
            <person name="Dorje P."/>
            <person name="Dorjee K."/>
            <person name="Dorris L."/>
            <person name="Duffey N."/>
            <person name="Dupes A."/>
            <person name="Elkins T."/>
            <person name="Engels R."/>
            <person name="Erickson J."/>
            <person name="Farina A."/>
            <person name="Faro S."/>
            <person name="Ferreira P."/>
            <person name="Fischer H."/>
            <person name="Fitzgerald M."/>
            <person name="Foley K."/>
            <person name="Gage D."/>
            <person name="Galagan J."/>
            <person name="Gearin G."/>
            <person name="Gnerre S."/>
            <person name="Gnirke A."/>
            <person name="Goyette A."/>
            <person name="Graham J."/>
            <person name="Grandbois E."/>
            <person name="Gyaltsen K."/>
            <person name="Hafez N."/>
            <person name="Hagopian D."/>
            <person name="Hagos B."/>
            <person name="Hall J."/>
            <person name="Hatcher B."/>
            <person name="Heller A."/>
            <person name="Higgins H."/>
            <person name="Honan T."/>
            <person name="Horn A."/>
            <person name="Houde N."/>
            <person name="Hughes L."/>
            <person name="Hulme W."/>
            <person name="Husby E."/>
            <person name="Iliev I."/>
            <person name="Jaffe D."/>
            <person name="Jones C."/>
            <person name="Kamal M."/>
            <person name="Kamat A."/>
            <person name="Kamvysselis M."/>
            <person name="Karlsson E."/>
            <person name="Kells C."/>
            <person name="Kieu A."/>
            <person name="Kisner P."/>
            <person name="Kodira C."/>
            <person name="Kulbokas E."/>
            <person name="Labutti K."/>
            <person name="Lama D."/>
            <person name="Landers T."/>
            <person name="Leger J."/>
            <person name="Levine S."/>
            <person name="Lewis D."/>
            <person name="Lewis T."/>
            <person name="Lindblad-toh K."/>
            <person name="Liu X."/>
            <person name="Lokyitsang T."/>
            <person name="Lokyitsang Y."/>
            <person name="Lucien O."/>
            <person name="Lui A."/>
            <person name="Ma L.J."/>
            <person name="Mabbitt R."/>
            <person name="Macdonald J."/>
            <person name="Maclean C."/>
            <person name="Major J."/>
            <person name="Manning J."/>
            <person name="Marabella R."/>
            <person name="Maru K."/>
            <person name="Matthews C."/>
            <person name="Mauceli E."/>
            <person name="Mccarthy M."/>
            <person name="Mcdonough S."/>
            <person name="Mcghee T."/>
            <person name="Meldrim J."/>
            <person name="Meneus L."/>
            <person name="Mesirov J."/>
            <person name="Mihalev A."/>
            <person name="Mihova T."/>
            <person name="Mikkelsen T."/>
            <person name="Mlenga V."/>
            <person name="Moru K."/>
            <person name="Mozes J."/>
            <person name="Mulrain L."/>
            <person name="Munson G."/>
            <person name="Naylor J."/>
            <person name="Newes C."/>
            <person name="Nguyen C."/>
            <person name="Nguyen N."/>
            <person name="Nguyen T."/>
            <person name="Nicol R."/>
            <person name="Nielsen C."/>
            <person name="Nizzari M."/>
            <person name="Norbu C."/>
            <person name="Norbu N."/>
            <person name="O'donnell P."/>
            <person name="Okoawo O."/>
            <person name="O'leary S."/>
            <person name="Omotosho B."/>
            <person name="O'neill K."/>
            <person name="Osman S."/>
            <person name="Parker S."/>
            <person name="Perrin D."/>
            <person name="Phunkhang P."/>
            <person name="Piqani B."/>
            <person name="Purcell S."/>
            <person name="Rachupka T."/>
            <person name="Ramasamy U."/>
            <person name="Rameau R."/>
            <person name="Ray V."/>
            <person name="Raymond C."/>
            <person name="Retta R."/>
            <person name="Richardson S."/>
            <person name="Rise C."/>
            <person name="Rodriguez J."/>
            <person name="Rogers J."/>
            <person name="Rogov P."/>
            <person name="Rutman M."/>
            <person name="Schupbach R."/>
            <person name="Seaman C."/>
            <person name="Settipalli S."/>
            <person name="Sharpe T."/>
            <person name="Sheridan J."/>
            <person name="Sherpa N."/>
            <person name="Shi J."/>
            <person name="Smirnov S."/>
            <person name="Smith C."/>
            <person name="Sougnez C."/>
            <person name="Spencer B."/>
            <person name="Stalker J."/>
            <person name="Stange-thomann N."/>
            <person name="Stavropoulos S."/>
            <person name="Stetson K."/>
            <person name="Stone C."/>
            <person name="Stone S."/>
            <person name="Stubbs M."/>
            <person name="Talamas J."/>
            <person name="Tchuinga P."/>
            <person name="Tenzing P."/>
            <person name="Tesfaye S."/>
            <person name="Theodore J."/>
            <person name="Thoulutsang Y."/>
            <person name="Topham K."/>
            <person name="Towey S."/>
            <person name="Tsamla T."/>
            <person name="Tsomo N."/>
            <person name="Vallee D."/>
            <person name="Vassiliev H."/>
            <person name="Venkataraman V."/>
            <person name="Vinson J."/>
            <person name="Vo A."/>
            <person name="Wade C."/>
            <person name="Wang S."/>
            <person name="Wangchuk T."/>
            <person name="Wangdi T."/>
            <person name="Whittaker C."/>
            <person name="Wilkinson J."/>
            <person name="Wu Y."/>
            <person name="Wyman D."/>
            <person name="Yadav S."/>
            <person name="Yang S."/>
            <person name="Yang X."/>
            <person name="Yeager S."/>
            <person name="Yee E."/>
            <person name="Young G."/>
            <person name="Zainoun J."/>
            <person name="Zembeck L."/>
            <person name="Zimmer A."/>
            <person name="Zody M."/>
            <person name="Lander E."/>
        </authorList>
    </citation>
    <scope>NUCLEOTIDE SEQUENCE [LARGE SCALE GENOMIC DNA]</scope>
</reference>
<dbReference type="InterPro" id="IPR028745">
    <property type="entry name" value="AKAP9/Pericentrin"/>
</dbReference>
<dbReference type="InParanoid" id="H2YRT0"/>
<comment type="subcellular location">
    <subcellularLocation>
        <location evidence="1">Cytoplasm</location>
        <location evidence="1">Cytoskeleton</location>
        <location evidence="1">Microtubule organizing center</location>
        <location evidence="1">Centrosome</location>
    </subcellularLocation>
</comment>
<dbReference type="Ensembl" id="ENSCSAVT00000008147.1">
    <property type="protein sequence ID" value="ENSCSAVP00000008040.1"/>
    <property type="gene ID" value="ENSCSAVG00000004786.1"/>
</dbReference>
<dbReference type="HOGENOM" id="CLU_2612123_0_0_1"/>
<proteinExistence type="predicted"/>
<evidence type="ECO:0000256" key="1">
    <source>
        <dbReference type="ARBA" id="ARBA00004300"/>
    </source>
</evidence>
<sequence length="79" mass="8799">IAHHSSAYTKFRSAVRAVIAVCRLKFLVRKWKRASTTVSTAIQNKHGVAVDVQVNGVNPHGSRHHRADRPTSPYLSRTP</sequence>
<dbReference type="GO" id="GO:0005813">
    <property type="term" value="C:centrosome"/>
    <property type="evidence" value="ECO:0007669"/>
    <property type="project" value="UniProtKB-SubCell"/>
</dbReference>
<evidence type="ECO:0000256" key="3">
    <source>
        <dbReference type="ARBA" id="ARBA00023054"/>
    </source>
</evidence>
<evidence type="ECO:0000256" key="2">
    <source>
        <dbReference type="ARBA" id="ARBA00022490"/>
    </source>
</evidence>
<organism evidence="6 7">
    <name type="scientific">Ciona savignyi</name>
    <name type="common">Pacific transparent sea squirt</name>
    <dbReference type="NCBI Taxonomy" id="51511"/>
    <lineage>
        <taxon>Eukaryota</taxon>
        <taxon>Metazoa</taxon>
        <taxon>Chordata</taxon>
        <taxon>Tunicata</taxon>
        <taxon>Ascidiacea</taxon>
        <taxon>Phlebobranchia</taxon>
        <taxon>Cionidae</taxon>
        <taxon>Ciona</taxon>
    </lineage>
</organism>
<feature type="region of interest" description="Disordered" evidence="5">
    <location>
        <begin position="53"/>
        <end position="79"/>
    </location>
</feature>
<name>H2YRT0_CIOSA</name>
<keyword evidence="7" id="KW-1185">Reference proteome</keyword>
<dbReference type="Proteomes" id="UP000007875">
    <property type="component" value="Unassembled WGS sequence"/>
</dbReference>
<evidence type="ECO:0000256" key="4">
    <source>
        <dbReference type="ARBA" id="ARBA00023212"/>
    </source>
</evidence>
<accession>H2YRT0</accession>
<keyword evidence="4" id="KW-0206">Cytoskeleton</keyword>
<dbReference type="AlphaFoldDB" id="H2YRT0"/>
<reference evidence="6" key="3">
    <citation type="submission" date="2025-09" db="UniProtKB">
        <authorList>
            <consortium name="Ensembl"/>
        </authorList>
    </citation>
    <scope>IDENTIFICATION</scope>
</reference>
<dbReference type="PANTHER" id="PTHR44981:SF2">
    <property type="entry name" value="PERICENTRIN-LIKE PROTEIN, ISOFORM F"/>
    <property type="match status" value="1"/>
</dbReference>